<dbReference type="EMBL" id="RZNJ01000002">
    <property type="protein sequence ID" value="RUT32538.1"/>
    <property type="molecule type" value="Genomic_DNA"/>
</dbReference>
<dbReference type="RefSeq" id="WP_127187495.1">
    <property type="nucleotide sequence ID" value="NZ_RZNJ01000002.1"/>
</dbReference>
<reference evidence="2 3" key="1">
    <citation type="journal article" date="2016" name="Int. J. Syst. Evol. Microbiol.">
        <title>Arsenicitalea aurantiaca gen. nov., sp. nov., a new member of the family Hyphomicrobiaceae, isolated from high-arsenic sediment.</title>
        <authorList>
            <person name="Mu Y."/>
            <person name="Zhou L."/>
            <person name="Zeng X.C."/>
            <person name="Liu L."/>
            <person name="Pan Y."/>
            <person name="Chen X."/>
            <person name="Wang J."/>
            <person name="Li S."/>
            <person name="Li W.J."/>
            <person name="Wang Y."/>
        </authorList>
    </citation>
    <scope>NUCLEOTIDE SEQUENCE [LARGE SCALE GENOMIC DNA]</scope>
    <source>
        <strain evidence="2 3">42-50</strain>
    </source>
</reference>
<dbReference type="GO" id="GO:0008168">
    <property type="term" value="F:methyltransferase activity"/>
    <property type="evidence" value="ECO:0007669"/>
    <property type="project" value="UniProtKB-KW"/>
</dbReference>
<accession>A0A433XF17</accession>
<dbReference type="InterPro" id="IPR054193">
    <property type="entry name" value="DUF6898"/>
</dbReference>
<evidence type="ECO:0000313" key="3">
    <source>
        <dbReference type="Proteomes" id="UP000281547"/>
    </source>
</evidence>
<dbReference type="Pfam" id="PF21839">
    <property type="entry name" value="DUF6898"/>
    <property type="match status" value="1"/>
</dbReference>
<dbReference type="GO" id="GO:0032259">
    <property type="term" value="P:methylation"/>
    <property type="evidence" value="ECO:0007669"/>
    <property type="project" value="UniProtKB-KW"/>
</dbReference>
<name>A0A433XF17_9HYPH</name>
<keyword evidence="2" id="KW-0489">Methyltransferase</keyword>
<sequence length="76" mass="8251">MTGAGRGPGARGQILFEFTQIGQQMRVAAIDADSGTEVILIAPVTATRIQMQALAQAKLRRRLQQLKDEEGPGRLF</sequence>
<dbReference type="OrthoDB" id="8454594at2"/>
<protein>
    <submittedName>
        <fullName evidence="2">Serine hydroxymethyltransferase</fullName>
    </submittedName>
</protein>
<evidence type="ECO:0000313" key="2">
    <source>
        <dbReference type="EMBL" id="RUT32538.1"/>
    </source>
</evidence>
<comment type="caution">
    <text evidence="2">The sequence shown here is derived from an EMBL/GenBank/DDBJ whole genome shotgun (WGS) entry which is preliminary data.</text>
</comment>
<evidence type="ECO:0000259" key="1">
    <source>
        <dbReference type="Pfam" id="PF21839"/>
    </source>
</evidence>
<gene>
    <name evidence="2" type="ORF">EMQ25_05120</name>
</gene>
<keyword evidence="2" id="KW-0808">Transferase</keyword>
<feature type="domain" description="DUF6898" evidence="1">
    <location>
        <begin position="12"/>
        <end position="65"/>
    </location>
</feature>
<dbReference type="AlphaFoldDB" id="A0A433XF17"/>
<dbReference type="Proteomes" id="UP000281547">
    <property type="component" value="Unassembled WGS sequence"/>
</dbReference>
<keyword evidence="3" id="KW-1185">Reference proteome</keyword>
<proteinExistence type="predicted"/>
<organism evidence="2 3">
    <name type="scientific">Arsenicitalea aurantiaca</name>
    <dbReference type="NCBI Taxonomy" id="1783274"/>
    <lineage>
        <taxon>Bacteria</taxon>
        <taxon>Pseudomonadati</taxon>
        <taxon>Pseudomonadota</taxon>
        <taxon>Alphaproteobacteria</taxon>
        <taxon>Hyphomicrobiales</taxon>
        <taxon>Devosiaceae</taxon>
        <taxon>Arsenicitalea</taxon>
    </lineage>
</organism>